<dbReference type="AlphaFoldDB" id="A0AA87YQV6"/>
<dbReference type="Proteomes" id="UP001187192">
    <property type="component" value="Unassembled WGS sequence"/>
</dbReference>
<dbReference type="EMBL" id="BTGU01001309">
    <property type="protein sequence ID" value="GMN21089.1"/>
    <property type="molecule type" value="Genomic_DNA"/>
</dbReference>
<feature type="domain" description="Disease resistance N-terminal" evidence="5">
    <location>
        <begin position="6"/>
        <end position="87"/>
    </location>
</feature>
<dbReference type="GO" id="GO:0098542">
    <property type="term" value="P:defense response to other organism"/>
    <property type="evidence" value="ECO:0007669"/>
    <property type="project" value="TreeGrafter"/>
</dbReference>
<dbReference type="InterPro" id="IPR038005">
    <property type="entry name" value="RX-like_CC"/>
</dbReference>
<dbReference type="Gene3D" id="1.20.5.4130">
    <property type="match status" value="1"/>
</dbReference>
<keyword evidence="3" id="KW-0611">Plant defense</keyword>
<dbReference type="InterPro" id="IPR027417">
    <property type="entry name" value="P-loop_NTPase"/>
</dbReference>
<dbReference type="Pfam" id="PF23598">
    <property type="entry name" value="LRR_14"/>
    <property type="match status" value="1"/>
</dbReference>
<dbReference type="Pfam" id="PF18052">
    <property type="entry name" value="Rx_N"/>
    <property type="match status" value="1"/>
</dbReference>
<dbReference type="SUPFAM" id="SSF52058">
    <property type="entry name" value="L domain-like"/>
    <property type="match status" value="1"/>
</dbReference>
<accession>A0AA87YQV6</accession>
<evidence type="ECO:0000259" key="5">
    <source>
        <dbReference type="Pfam" id="PF18052"/>
    </source>
</evidence>
<evidence type="ECO:0000259" key="4">
    <source>
        <dbReference type="Pfam" id="PF00931"/>
    </source>
</evidence>
<dbReference type="InterPro" id="IPR036388">
    <property type="entry name" value="WH-like_DNA-bd_sf"/>
</dbReference>
<feature type="domain" description="NB-ARC" evidence="4">
    <location>
        <begin position="175"/>
        <end position="354"/>
    </location>
</feature>
<dbReference type="CDD" id="cd14798">
    <property type="entry name" value="RX-CC_like"/>
    <property type="match status" value="1"/>
</dbReference>
<dbReference type="Pfam" id="PF00931">
    <property type="entry name" value="NB-ARC"/>
    <property type="match status" value="1"/>
</dbReference>
<dbReference type="InterPro" id="IPR032675">
    <property type="entry name" value="LRR_dom_sf"/>
</dbReference>
<reference evidence="8" key="1">
    <citation type="submission" date="2023-07" db="EMBL/GenBank/DDBJ databases">
        <title>draft genome sequence of fig (Ficus carica).</title>
        <authorList>
            <person name="Takahashi T."/>
            <person name="Nishimura K."/>
        </authorList>
    </citation>
    <scope>NUCLEOTIDE SEQUENCE</scope>
</reference>
<gene>
    <name evidence="8" type="ORF">TIFTF001_040022</name>
</gene>
<feature type="domain" description="Disease resistance R13L4/SHOC-2-like LRR" evidence="7">
    <location>
        <begin position="578"/>
        <end position="889"/>
    </location>
</feature>
<evidence type="ECO:0000259" key="7">
    <source>
        <dbReference type="Pfam" id="PF23598"/>
    </source>
</evidence>
<dbReference type="InterPro" id="IPR058922">
    <property type="entry name" value="WHD_DRP"/>
</dbReference>
<dbReference type="Gene3D" id="3.40.50.300">
    <property type="entry name" value="P-loop containing nucleotide triphosphate hydrolases"/>
    <property type="match status" value="1"/>
</dbReference>
<dbReference type="Pfam" id="PF23559">
    <property type="entry name" value="WHD_DRP"/>
    <property type="match status" value="1"/>
</dbReference>
<dbReference type="FunFam" id="3.40.50.300:FF:001091">
    <property type="entry name" value="Probable disease resistance protein At1g61300"/>
    <property type="match status" value="1"/>
</dbReference>
<keyword evidence="2" id="KW-0547">Nucleotide-binding</keyword>
<keyword evidence="9" id="KW-1185">Reference proteome</keyword>
<protein>
    <recommendedName>
        <fullName evidence="10">Disease resistance protein RPM1-like</fullName>
    </recommendedName>
</protein>
<dbReference type="InterPro" id="IPR042197">
    <property type="entry name" value="Apaf_helical"/>
</dbReference>
<evidence type="ECO:0000313" key="8">
    <source>
        <dbReference type="EMBL" id="GMN21089.1"/>
    </source>
</evidence>
<dbReference type="PRINTS" id="PR00364">
    <property type="entry name" value="DISEASERSIST"/>
</dbReference>
<dbReference type="FunFam" id="1.10.10.10:FF:000322">
    <property type="entry name" value="Probable disease resistance protein At1g63360"/>
    <property type="match status" value="1"/>
</dbReference>
<dbReference type="SUPFAM" id="SSF52540">
    <property type="entry name" value="P-loop containing nucleoside triphosphate hydrolases"/>
    <property type="match status" value="1"/>
</dbReference>
<dbReference type="InterPro" id="IPR044974">
    <property type="entry name" value="Disease_R_plants"/>
</dbReference>
<dbReference type="PANTHER" id="PTHR23155:SF1205">
    <property type="entry name" value="DISEASE RESISTANCE PROTEIN RPM1"/>
    <property type="match status" value="1"/>
</dbReference>
<comment type="caution">
    <text evidence="8">The sequence shown here is derived from an EMBL/GenBank/DDBJ whole genome shotgun (WGS) entry which is preliminary data.</text>
</comment>
<evidence type="ECO:0000256" key="1">
    <source>
        <dbReference type="ARBA" id="ARBA00022737"/>
    </source>
</evidence>
<proteinExistence type="predicted"/>
<dbReference type="Gene3D" id="1.10.8.430">
    <property type="entry name" value="Helical domain of apoptotic protease-activating factors"/>
    <property type="match status" value="1"/>
</dbReference>
<name>A0AA87YQV6_FICCA</name>
<evidence type="ECO:0000313" key="9">
    <source>
        <dbReference type="Proteomes" id="UP001187192"/>
    </source>
</evidence>
<evidence type="ECO:0000256" key="3">
    <source>
        <dbReference type="ARBA" id="ARBA00022821"/>
    </source>
</evidence>
<keyword evidence="1" id="KW-0677">Repeat</keyword>
<organism evidence="8 9">
    <name type="scientific">Ficus carica</name>
    <name type="common">Common fig</name>
    <dbReference type="NCBI Taxonomy" id="3494"/>
    <lineage>
        <taxon>Eukaryota</taxon>
        <taxon>Viridiplantae</taxon>
        <taxon>Streptophyta</taxon>
        <taxon>Embryophyta</taxon>
        <taxon>Tracheophyta</taxon>
        <taxon>Spermatophyta</taxon>
        <taxon>Magnoliopsida</taxon>
        <taxon>eudicotyledons</taxon>
        <taxon>Gunneridae</taxon>
        <taxon>Pentapetalae</taxon>
        <taxon>rosids</taxon>
        <taxon>fabids</taxon>
        <taxon>Rosales</taxon>
        <taxon>Moraceae</taxon>
        <taxon>Ficeae</taxon>
        <taxon>Ficus</taxon>
    </lineage>
</organism>
<feature type="domain" description="Disease resistance protein winged helix" evidence="6">
    <location>
        <begin position="441"/>
        <end position="512"/>
    </location>
</feature>
<evidence type="ECO:0008006" key="10">
    <source>
        <dbReference type="Google" id="ProtNLM"/>
    </source>
</evidence>
<dbReference type="PANTHER" id="PTHR23155">
    <property type="entry name" value="DISEASE RESISTANCE PROTEIN RP"/>
    <property type="match status" value="1"/>
</dbReference>
<evidence type="ECO:0000256" key="2">
    <source>
        <dbReference type="ARBA" id="ARBA00022741"/>
    </source>
</evidence>
<dbReference type="InterPro" id="IPR041118">
    <property type="entry name" value="Rx_N"/>
</dbReference>
<dbReference type="Gene3D" id="3.80.10.10">
    <property type="entry name" value="Ribonuclease Inhibitor"/>
    <property type="match status" value="2"/>
</dbReference>
<dbReference type="Gene3D" id="1.10.10.10">
    <property type="entry name" value="Winged helix-like DNA-binding domain superfamily/Winged helix DNA-binding domain"/>
    <property type="match status" value="1"/>
</dbReference>
<dbReference type="GO" id="GO:0043531">
    <property type="term" value="F:ADP binding"/>
    <property type="evidence" value="ECO:0007669"/>
    <property type="project" value="InterPro"/>
</dbReference>
<evidence type="ECO:0000259" key="6">
    <source>
        <dbReference type="Pfam" id="PF23559"/>
    </source>
</evidence>
<dbReference type="InterPro" id="IPR055414">
    <property type="entry name" value="LRR_R13L4/SHOC2-like"/>
</dbReference>
<sequence>MAESAAGFLVQKLTSLLVEEAKLLSGIPDEVTFIKDELQSMKAFLQKADVVEDEDPEIKAWVKQVRELAYNTEDLVDEFLYRFEHPQRPGLYGRLGKVARDIKTLKARRRIAAELQTVKSRVTDISQRHERYRNMPIIMETGSSSSSATNNVARQELRRNDARLLHENQLVGIDQPKQELVHWLLDDAVPNSQVAAVVGMGGLGKTTLVSQVYRDADVKQCFQHSAWITVSQSFNLQELLVKLIEQLFKGVSQQVPNATYSKDIISLKEDIIKFLGDTKYLVVLDDLWSVNSWDDLKNAFPMDNNHGSRLIVTTRKFDVASTTTRDVFGGAIFPLKTLSLEDSWILFCARTFPGNPCPHHLERVCRNIWKRCEGLPLAILAVSGVLATKDIGKINEWEMVSRHLGAGFDNSDQLKNMKKIISLSFNDLSYQLKSCFLFLSLFPEDWVFHKERIIRLWLAHGFVEERGNTTLEEVAEVNFSELCNRSLIQSARERTYEIFNTFKVHDIVREIILEKSKDQNFAATTSEQKPFLGRVRHLSVSMPMKSLQGDQNNFSSLRTLLFFNPERSTSSFSMSEFFRKHSGLRLLMVLDCRRLPLDTFPDCITKLYGLRFLNLNGTKVASLPRSIGRLRSLEILDLEETLIEELPVEISQLRRLQIIRVAHSVNDGSGKQKLIGARVPTAIGKLNSLQALYLIKASHGCVDLLRSLENLVQMRDLRIQQLGVEHGPALCSLIEKLSHLRFMSLESREEAEILDVQNISVAPQCLVELRMYGRLEMLPLWLPKLSSLVFLQLRWSKLELDPLESLQALPNLQILQFDKVYVGEELCVKAGGFQMLKELGFWSLEKLRKVTVEQGAMPRLQELCFEDCKSLEEVPSGVEFLSHLKEIEFINMGDELLTRLHSSSPNSDLSRVKHVPTVLTASRDAEGKTHSWKRI</sequence>
<dbReference type="InterPro" id="IPR002182">
    <property type="entry name" value="NB-ARC"/>
</dbReference>